<dbReference type="GO" id="GO:0007165">
    <property type="term" value="P:signal transduction"/>
    <property type="evidence" value="ECO:0007669"/>
    <property type="project" value="InterPro"/>
</dbReference>
<dbReference type="Pfam" id="PF00620">
    <property type="entry name" value="RhoGAP"/>
    <property type="match status" value="1"/>
</dbReference>
<evidence type="ECO:0000313" key="2">
    <source>
        <dbReference type="EMBL" id="VDM79649.1"/>
    </source>
</evidence>
<organism evidence="2 3">
    <name type="scientific">Strongylus vulgaris</name>
    <name type="common">Blood worm</name>
    <dbReference type="NCBI Taxonomy" id="40348"/>
    <lineage>
        <taxon>Eukaryota</taxon>
        <taxon>Metazoa</taxon>
        <taxon>Ecdysozoa</taxon>
        <taxon>Nematoda</taxon>
        <taxon>Chromadorea</taxon>
        <taxon>Rhabditida</taxon>
        <taxon>Rhabditina</taxon>
        <taxon>Rhabditomorpha</taxon>
        <taxon>Strongyloidea</taxon>
        <taxon>Strongylidae</taxon>
        <taxon>Strongylus</taxon>
    </lineage>
</organism>
<dbReference type="AlphaFoldDB" id="A0A3P7JIM9"/>
<proteinExistence type="predicted"/>
<evidence type="ECO:0000313" key="3">
    <source>
        <dbReference type="Proteomes" id="UP000270094"/>
    </source>
</evidence>
<feature type="non-terminal residue" evidence="2">
    <location>
        <position position="54"/>
    </location>
</feature>
<sequence length="54" mass="5853">MAHLSEVVKYSDVNKASVENIAKIFGPSLFHTDEEVSAGYDNTSQQIGAVIDLI</sequence>
<accession>A0A3P7JIM9</accession>
<dbReference type="InterPro" id="IPR000198">
    <property type="entry name" value="RhoGAP_dom"/>
</dbReference>
<feature type="domain" description="Rho-GAP" evidence="1">
    <location>
        <begin position="1"/>
        <end position="54"/>
    </location>
</feature>
<dbReference type="InterPro" id="IPR008936">
    <property type="entry name" value="Rho_GTPase_activation_prot"/>
</dbReference>
<gene>
    <name evidence="2" type="ORF">SVUK_LOCUS14647</name>
</gene>
<dbReference type="OrthoDB" id="29546at2759"/>
<dbReference type="PROSITE" id="PS50238">
    <property type="entry name" value="RHOGAP"/>
    <property type="match status" value="1"/>
</dbReference>
<protein>
    <recommendedName>
        <fullName evidence="1">Rho-GAP domain-containing protein</fullName>
    </recommendedName>
</protein>
<keyword evidence="3" id="KW-1185">Reference proteome</keyword>
<dbReference type="Gene3D" id="1.10.555.10">
    <property type="entry name" value="Rho GTPase activation protein"/>
    <property type="match status" value="1"/>
</dbReference>
<dbReference type="EMBL" id="UYYB01105896">
    <property type="protein sequence ID" value="VDM79649.1"/>
    <property type="molecule type" value="Genomic_DNA"/>
</dbReference>
<dbReference type="Proteomes" id="UP000270094">
    <property type="component" value="Unassembled WGS sequence"/>
</dbReference>
<evidence type="ECO:0000259" key="1">
    <source>
        <dbReference type="PROSITE" id="PS50238"/>
    </source>
</evidence>
<reference evidence="2 3" key="1">
    <citation type="submission" date="2018-11" db="EMBL/GenBank/DDBJ databases">
        <authorList>
            <consortium name="Pathogen Informatics"/>
        </authorList>
    </citation>
    <scope>NUCLEOTIDE SEQUENCE [LARGE SCALE GENOMIC DNA]</scope>
</reference>
<name>A0A3P7JIM9_STRVU</name>
<dbReference type="SUPFAM" id="SSF48350">
    <property type="entry name" value="GTPase activation domain, GAP"/>
    <property type="match status" value="1"/>
</dbReference>